<reference evidence="2" key="1">
    <citation type="journal article" date="2020" name="mSystems">
        <title>Genome- and Community-Level Interaction Insights into Carbon Utilization and Element Cycling Functions of Hydrothermarchaeota in Hydrothermal Sediment.</title>
        <authorList>
            <person name="Zhou Z."/>
            <person name="Liu Y."/>
            <person name="Xu W."/>
            <person name="Pan J."/>
            <person name="Luo Z.H."/>
            <person name="Li M."/>
        </authorList>
    </citation>
    <scope>NUCLEOTIDE SEQUENCE [LARGE SCALE GENOMIC DNA]</scope>
    <source>
        <strain evidence="2">HyVt-505</strain>
    </source>
</reference>
<gene>
    <name evidence="2" type="ORF">ENJ65_06965</name>
</gene>
<organism evidence="2">
    <name type="scientific">Candidatus Tenderia electrophaga</name>
    <dbReference type="NCBI Taxonomy" id="1748243"/>
    <lineage>
        <taxon>Bacteria</taxon>
        <taxon>Pseudomonadati</taxon>
        <taxon>Pseudomonadota</taxon>
        <taxon>Gammaproteobacteria</taxon>
        <taxon>Candidatus Tenderiales</taxon>
        <taxon>Candidatus Tenderiaceae</taxon>
        <taxon>Candidatus Tenderia</taxon>
    </lineage>
</organism>
<protein>
    <submittedName>
        <fullName evidence="2">DUF2452 domain-containing protein</fullName>
    </submittedName>
</protein>
<dbReference type="AlphaFoldDB" id="A0A832J4U7"/>
<accession>A0A832J4U7</accession>
<feature type="compositionally biased region" description="Basic and acidic residues" evidence="1">
    <location>
        <begin position="1"/>
        <end position="19"/>
    </location>
</feature>
<dbReference type="EMBL" id="DRNF01000439">
    <property type="protein sequence ID" value="HHJ81359.1"/>
    <property type="molecule type" value="Genomic_DNA"/>
</dbReference>
<dbReference type="Pfam" id="PF10504">
    <property type="entry name" value="DUF2452"/>
    <property type="match status" value="1"/>
</dbReference>
<name>A0A832J4U7_9GAMM</name>
<dbReference type="InterPro" id="IPR019534">
    <property type="entry name" value="DUF2452"/>
</dbReference>
<dbReference type="PANTHER" id="PTHR14553:SF1">
    <property type="entry name" value="SIMILAR TO CHROMOSOME 1 OPEN READING FRAME 50"/>
    <property type="match status" value="1"/>
</dbReference>
<feature type="region of interest" description="Disordered" evidence="1">
    <location>
        <begin position="1"/>
        <end position="21"/>
    </location>
</feature>
<evidence type="ECO:0000313" key="2">
    <source>
        <dbReference type="EMBL" id="HHJ81359.1"/>
    </source>
</evidence>
<dbReference type="PANTHER" id="PTHR14553">
    <property type="entry name" value="UNCHARACTERIZED PROTEIN C1ORF50"/>
    <property type="match status" value="1"/>
</dbReference>
<sequence>MANDYKKHEGKGEIHDGHARSAPYPVSRLGASVDLVDLAQQITVADSHINTSVSAKLKLIADQIRHLQDEARDALETARRDQELHQAQCNFKRIPGKTYHLYQRGDGSNYFSMLGPDDWGGEPPHEYRNSYRLENDMSWTPADQVGIPDDSRELVRRLLGHK</sequence>
<evidence type="ECO:0000256" key="1">
    <source>
        <dbReference type="SAM" id="MobiDB-lite"/>
    </source>
</evidence>
<comment type="caution">
    <text evidence="2">The sequence shown here is derived from an EMBL/GenBank/DDBJ whole genome shotgun (WGS) entry which is preliminary data.</text>
</comment>
<dbReference type="Proteomes" id="UP000885832">
    <property type="component" value="Unassembled WGS sequence"/>
</dbReference>
<proteinExistence type="predicted"/>